<dbReference type="PANTHER" id="PTHR21198">
    <property type="entry name" value="GLUTAMATE RACEMASE"/>
    <property type="match status" value="1"/>
</dbReference>
<accession>A0AAV5RLX0</accession>
<dbReference type="Proteomes" id="UP001362899">
    <property type="component" value="Unassembled WGS sequence"/>
</dbReference>
<dbReference type="InterPro" id="IPR033134">
    <property type="entry name" value="Asp/Glu_racemase_AS_2"/>
</dbReference>
<reference evidence="3 4" key="1">
    <citation type="journal article" date="2023" name="Elife">
        <title>Identification of key yeast species and microbe-microbe interactions impacting larval growth of Drosophila in the wild.</title>
        <authorList>
            <person name="Mure A."/>
            <person name="Sugiura Y."/>
            <person name="Maeda R."/>
            <person name="Honda K."/>
            <person name="Sakurai N."/>
            <person name="Takahashi Y."/>
            <person name="Watada M."/>
            <person name="Katoh T."/>
            <person name="Gotoh A."/>
            <person name="Gotoh Y."/>
            <person name="Taniguchi I."/>
            <person name="Nakamura K."/>
            <person name="Hayashi T."/>
            <person name="Katayama T."/>
            <person name="Uemura T."/>
            <person name="Hattori Y."/>
        </authorList>
    </citation>
    <scope>NUCLEOTIDE SEQUENCE [LARGE SCALE GENOMIC DNA]</scope>
    <source>
        <strain evidence="3 4">SB-73</strain>
    </source>
</reference>
<gene>
    <name evidence="3" type="ORF">DASB73_025890</name>
</gene>
<dbReference type="InterPro" id="IPR015942">
    <property type="entry name" value="Asp/Glu/hydantoin_racemase"/>
</dbReference>
<dbReference type="Gene3D" id="3.40.50.1860">
    <property type="match status" value="2"/>
</dbReference>
<dbReference type="InterPro" id="IPR001920">
    <property type="entry name" value="Asp/Glu_race"/>
</dbReference>
<comment type="similarity">
    <text evidence="1">Belongs to the aspartate/glutamate racemases family.</text>
</comment>
<dbReference type="EMBL" id="BTGC01000008">
    <property type="protein sequence ID" value="GMM51626.1"/>
    <property type="molecule type" value="Genomic_DNA"/>
</dbReference>
<dbReference type="NCBIfam" id="TIGR00035">
    <property type="entry name" value="asp_race"/>
    <property type="match status" value="1"/>
</dbReference>
<evidence type="ECO:0000256" key="2">
    <source>
        <dbReference type="ARBA" id="ARBA00023235"/>
    </source>
</evidence>
<name>A0AAV5RLX0_STABA</name>
<protein>
    <recommendedName>
        <fullName evidence="5">Aspartate racemase</fullName>
    </recommendedName>
</protein>
<dbReference type="InterPro" id="IPR004380">
    <property type="entry name" value="Asp_race"/>
</dbReference>
<keyword evidence="4" id="KW-1185">Reference proteome</keyword>
<dbReference type="PANTHER" id="PTHR21198:SF7">
    <property type="entry name" value="ASPARTATE-GLUTAMATE RACEMASE FAMILY"/>
    <property type="match status" value="1"/>
</dbReference>
<dbReference type="SUPFAM" id="SSF53681">
    <property type="entry name" value="Aspartate/glutamate racemase"/>
    <property type="match status" value="2"/>
</dbReference>
<dbReference type="Pfam" id="PF01177">
    <property type="entry name" value="Asp_Glu_race"/>
    <property type="match status" value="1"/>
</dbReference>
<dbReference type="GO" id="GO:0047661">
    <property type="term" value="F:amino-acid racemase activity"/>
    <property type="evidence" value="ECO:0007669"/>
    <property type="project" value="InterPro"/>
</dbReference>
<organism evidence="3 4">
    <name type="scientific">Starmerella bacillaris</name>
    <name type="common">Yeast</name>
    <name type="synonym">Candida zemplinina</name>
    <dbReference type="NCBI Taxonomy" id="1247836"/>
    <lineage>
        <taxon>Eukaryota</taxon>
        <taxon>Fungi</taxon>
        <taxon>Dikarya</taxon>
        <taxon>Ascomycota</taxon>
        <taxon>Saccharomycotina</taxon>
        <taxon>Dipodascomycetes</taxon>
        <taxon>Dipodascales</taxon>
        <taxon>Trichomonascaceae</taxon>
        <taxon>Starmerella</taxon>
    </lineage>
</organism>
<sequence length="231" mass="25566">MRVIGLLGGMSFEATTKYYRYLNESIRDRVHPMASAELILYSVDFKRIVELQQSGRWVDAGDYLAKAARGIELAGAECMLICANTMHIVSDQVEKAIGVPLIHIIDVTADELRKGGFKKPLLLATKYTMEHEFYQKRMSTHNIEVIVPNEGGRAKLHSIIFNELVVGKVLDSSREELNKLIEQAKAEGADSVIFGCTEIGMILKPQGLALPGFDSTVIHCNAAIEFALANK</sequence>
<comment type="caution">
    <text evidence="3">The sequence shown here is derived from an EMBL/GenBank/DDBJ whole genome shotgun (WGS) entry which is preliminary data.</text>
</comment>
<evidence type="ECO:0000256" key="1">
    <source>
        <dbReference type="ARBA" id="ARBA00007847"/>
    </source>
</evidence>
<dbReference type="PROSITE" id="PS00924">
    <property type="entry name" value="ASP_GLU_RACEMASE_2"/>
    <property type="match status" value="1"/>
</dbReference>
<proteinExistence type="inferred from homology"/>
<evidence type="ECO:0000313" key="3">
    <source>
        <dbReference type="EMBL" id="GMM51626.1"/>
    </source>
</evidence>
<evidence type="ECO:0008006" key="5">
    <source>
        <dbReference type="Google" id="ProtNLM"/>
    </source>
</evidence>
<dbReference type="AlphaFoldDB" id="A0AAV5RLX0"/>
<evidence type="ECO:0000313" key="4">
    <source>
        <dbReference type="Proteomes" id="UP001362899"/>
    </source>
</evidence>
<keyword evidence="2" id="KW-0413">Isomerase</keyword>